<dbReference type="PANTHER" id="PTHR10091:SF0">
    <property type="entry name" value="GALACTOSE MUTAROTASE"/>
    <property type="match status" value="1"/>
</dbReference>
<name>A0A645HSA7_9ZZZZ</name>
<gene>
    <name evidence="1" type="primary">mro_27</name>
    <name evidence="1" type="ORF">SDC9_189490</name>
</gene>
<proteinExistence type="predicted"/>
<dbReference type="PANTHER" id="PTHR10091">
    <property type="entry name" value="ALDOSE-1-EPIMERASE"/>
    <property type="match status" value="1"/>
</dbReference>
<dbReference type="Pfam" id="PF01263">
    <property type="entry name" value="Aldose_epim"/>
    <property type="match status" value="1"/>
</dbReference>
<dbReference type="EC" id="5.1.3.3" evidence="1"/>
<reference evidence="1" key="1">
    <citation type="submission" date="2019-08" db="EMBL/GenBank/DDBJ databases">
        <authorList>
            <person name="Kucharzyk K."/>
            <person name="Murdoch R.W."/>
            <person name="Higgins S."/>
            <person name="Loffler F."/>
        </authorList>
    </citation>
    <scope>NUCLEOTIDE SEQUENCE</scope>
</reference>
<dbReference type="AlphaFoldDB" id="A0A645HSA7"/>
<dbReference type="EMBL" id="VSSQ01099297">
    <property type="protein sequence ID" value="MPN41935.1"/>
    <property type="molecule type" value="Genomic_DNA"/>
</dbReference>
<organism evidence="1">
    <name type="scientific">bioreactor metagenome</name>
    <dbReference type="NCBI Taxonomy" id="1076179"/>
    <lineage>
        <taxon>unclassified sequences</taxon>
        <taxon>metagenomes</taxon>
        <taxon>ecological metagenomes</taxon>
    </lineage>
</organism>
<dbReference type="InterPro" id="IPR008183">
    <property type="entry name" value="Aldose_1/G6P_1-epimerase"/>
</dbReference>
<keyword evidence="1" id="KW-0413">Isomerase</keyword>
<evidence type="ECO:0000313" key="1">
    <source>
        <dbReference type="EMBL" id="MPN41935.1"/>
    </source>
</evidence>
<dbReference type="Gene3D" id="2.70.98.10">
    <property type="match status" value="1"/>
</dbReference>
<dbReference type="GO" id="GO:0030246">
    <property type="term" value="F:carbohydrate binding"/>
    <property type="evidence" value="ECO:0007669"/>
    <property type="project" value="InterPro"/>
</dbReference>
<dbReference type="InterPro" id="IPR011013">
    <property type="entry name" value="Gal_mutarotase_sf_dom"/>
</dbReference>
<dbReference type="GO" id="GO:0006006">
    <property type="term" value="P:glucose metabolic process"/>
    <property type="evidence" value="ECO:0007669"/>
    <property type="project" value="TreeGrafter"/>
</dbReference>
<dbReference type="InterPro" id="IPR014718">
    <property type="entry name" value="GH-type_carb-bd"/>
</dbReference>
<protein>
    <submittedName>
        <fullName evidence="1">Aldose 1-epimerase</fullName>
        <ecNumber evidence="1">5.1.3.3</ecNumber>
    </submittedName>
</protein>
<dbReference type="SUPFAM" id="SSF74650">
    <property type="entry name" value="Galactose mutarotase-like"/>
    <property type="match status" value="1"/>
</dbReference>
<dbReference type="GO" id="GO:0033499">
    <property type="term" value="P:galactose catabolic process via UDP-galactose, Leloir pathway"/>
    <property type="evidence" value="ECO:0007669"/>
    <property type="project" value="TreeGrafter"/>
</dbReference>
<sequence>MTPTGEIVPVFGTPLDFTKPKPIGRDIAAKGELVDIIGGFDHNFVLDHPRGGVERIATVVDPAGGVAMDVYTDQPGVQLFTPPDFTGMTGKGGAQYGQHPAFCLETQHFASAMDYPHFPSIVLSAGEVFSSETIYRFRVEK</sequence>
<accession>A0A645HSA7</accession>
<dbReference type="GO" id="GO:0004034">
    <property type="term" value="F:aldose 1-epimerase activity"/>
    <property type="evidence" value="ECO:0007669"/>
    <property type="project" value="UniProtKB-EC"/>
</dbReference>
<comment type="caution">
    <text evidence="1">The sequence shown here is derived from an EMBL/GenBank/DDBJ whole genome shotgun (WGS) entry which is preliminary data.</text>
</comment>